<feature type="compositionally biased region" description="Basic and acidic residues" evidence="1">
    <location>
        <begin position="62"/>
        <end position="77"/>
    </location>
</feature>
<comment type="caution">
    <text evidence="2">The sequence shown here is derived from an EMBL/GenBank/DDBJ whole genome shotgun (WGS) entry which is preliminary data.</text>
</comment>
<sequence>MDSKMVLEGSYCNEISYPSKGESYFDGNVITQGVSVGVGVGASASMGVGVDGWMKLQQGPGVEKRDITSDVVPREPKINSTRPPEAKTKSSG</sequence>
<feature type="region of interest" description="Disordered" evidence="1">
    <location>
        <begin position="59"/>
        <end position="92"/>
    </location>
</feature>
<protein>
    <submittedName>
        <fullName evidence="2">Uncharacterized protein</fullName>
    </submittedName>
</protein>
<name>A0A834NSF9_VESPE</name>
<gene>
    <name evidence="2" type="ORF">H0235_011633</name>
</gene>
<proteinExistence type="predicted"/>
<accession>A0A834NSF9</accession>
<evidence type="ECO:0000313" key="2">
    <source>
        <dbReference type="EMBL" id="KAF7417102.1"/>
    </source>
</evidence>
<dbReference type="EMBL" id="JACSDY010000010">
    <property type="protein sequence ID" value="KAF7417102.1"/>
    <property type="molecule type" value="Genomic_DNA"/>
</dbReference>
<reference evidence="2" key="1">
    <citation type="journal article" date="2020" name="G3 (Bethesda)">
        <title>High-Quality Assemblies for Three Invasive Social Wasps from the &lt;i&gt;Vespula&lt;/i&gt; Genus.</title>
        <authorList>
            <person name="Harrop T.W.R."/>
            <person name="Guhlin J."/>
            <person name="McLaughlin G.M."/>
            <person name="Permina E."/>
            <person name="Stockwell P."/>
            <person name="Gilligan J."/>
            <person name="Le Lec M.F."/>
            <person name="Gruber M.A.M."/>
            <person name="Quinn O."/>
            <person name="Lovegrove M."/>
            <person name="Duncan E.J."/>
            <person name="Remnant E.J."/>
            <person name="Van Eeckhoven J."/>
            <person name="Graham B."/>
            <person name="Knapp R.A."/>
            <person name="Langford K.W."/>
            <person name="Kronenberg Z."/>
            <person name="Press M.O."/>
            <person name="Eacker S.M."/>
            <person name="Wilson-Rankin E.E."/>
            <person name="Purcell J."/>
            <person name="Lester P.J."/>
            <person name="Dearden P.K."/>
        </authorList>
    </citation>
    <scope>NUCLEOTIDE SEQUENCE</scope>
    <source>
        <strain evidence="2">Volc-1</strain>
    </source>
</reference>
<evidence type="ECO:0000256" key="1">
    <source>
        <dbReference type="SAM" id="MobiDB-lite"/>
    </source>
</evidence>
<evidence type="ECO:0000313" key="3">
    <source>
        <dbReference type="Proteomes" id="UP000600918"/>
    </source>
</evidence>
<dbReference type="Proteomes" id="UP000600918">
    <property type="component" value="Unassembled WGS sequence"/>
</dbReference>
<organism evidence="2 3">
    <name type="scientific">Vespula pensylvanica</name>
    <name type="common">Western yellow jacket</name>
    <name type="synonym">Wasp</name>
    <dbReference type="NCBI Taxonomy" id="30213"/>
    <lineage>
        <taxon>Eukaryota</taxon>
        <taxon>Metazoa</taxon>
        <taxon>Ecdysozoa</taxon>
        <taxon>Arthropoda</taxon>
        <taxon>Hexapoda</taxon>
        <taxon>Insecta</taxon>
        <taxon>Pterygota</taxon>
        <taxon>Neoptera</taxon>
        <taxon>Endopterygota</taxon>
        <taxon>Hymenoptera</taxon>
        <taxon>Apocrita</taxon>
        <taxon>Aculeata</taxon>
        <taxon>Vespoidea</taxon>
        <taxon>Vespidae</taxon>
        <taxon>Vespinae</taxon>
        <taxon>Vespula</taxon>
    </lineage>
</organism>
<dbReference type="AlphaFoldDB" id="A0A834NSF9"/>
<keyword evidence="3" id="KW-1185">Reference proteome</keyword>